<comment type="catalytic activity">
    <reaction evidence="1">
        <text>ATP + protein L-histidine = ADP + protein N-phospho-L-histidine.</text>
        <dbReference type="EC" id="2.7.13.3"/>
    </reaction>
</comment>
<dbReference type="RefSeq" id="WP_270155493.1">
    <property type="nucleotide sequence ID" value="NZ_JAPNNL010000048.1"/>
</dbReference>
<feature type="compositionally biased region" description="Basic and acidic residues" evidence="6">
    <location>
        <begin position="529"/>
        <end position="541"/>
    </location>
</feature>
<dbReference type="Gene3D" id="3.30.565.10">
    <property type="entry name" value="Histidine kinase-like ATPase, C-terminal domain"/>
    <property type="match status" value="1"/>
</dbReference>
<evidence type="ECO:0000256" key="5">
    <source>
        <dbReference type="ARBA" id="ARBA00022777"/>
    </source>
</evidence>
<evidence type="ECO:0000313" key="12">
    <source>
        <dbReference type="Proteomes" id="UP001144036"/>
    </source>
</evidence>
<feature type="compositionally biased region" description="Low complexity" evidence="6">
    <location>
        <begin position="123"/>
        <end position="137"/>
    </location>
</feature>
<feature type="compositionally biased region" description="Basic and acidic residues" evidence="6">
    <location>
        <begin position="611"/>
        <end position="623"/>
    </location>
</feature>
<evidence type="ECO:0000259" key="10">
    <source>
        <dbReference type="Pfam" id="PF08376"/>
    </source>
</evidence>
<reference evidence="11" key="1">
    <citation type="submission" date="2022-11" db="EMBL/GenBank/DDBJ databases">
        <title>Nonomuraea corallina sp. nov., a new species of the genus Nonomuraea isolated from sea side sediment in Thai sea.</title>
        <authorList>
            <person name="Ngamcharungchit C."/>
            <person name="Matsumoto A."/>
            <person name="Suriyachadkun C."/>
            <person name="Panbangred W."/>
            <person name="Inahashi Y."/>
            <person name="Intra B."/>
        </authorList>
    </citation>
    <scope>NUCLEOTIDE SEQUENCE</scope>
    <source>
        <strain evidence="11">MCN248</strain>
    </source>
</reference>
<dbReference type="EC" id="2.7.13.3" evidence="2"/>
<feature type="compositionally biased region" description="Basic and acidic residues" evidence="6">
    <location>
        <begin position="183"/>
        <end position="197"/>
    </location>
</feature>
<evidence type="ECO:0000259" key="9">
    <source>
        <dbReference type="Pfam" id="PF02518"/>
    </source>
</evidence>
<dbReference type="InterPro" id="IPR013587">
    <property type="entry name" value="Nitrate/nitrite_sensing"/>
</dbReference>
<feature type="domain" description="Histidine kinase/HSP90-like ATPase" evidence="9">
    <location>
        <begin position="780"/>
        <end position="884"/>
    </location>
</feature>
<evidence type="ECO:0000313" key="11">
    <source>
        <dbReference type="EMBL" id="MDA0634673.1"/>
    </source>
</evidence>
<evidence type="ECO:0000256" key="4">
    <source>
        <dbReference type="ARBA" id="ARBA00022679"/>
    </source>
</evidence>
<dbReference type="Proteomes" id="UP001144036">
    <property type="component" value="Unassembled WGS sequence"/>
</dbReference>
<keyword evidence="5" id="KW-0418">Kinase</keyword>
<evidence type="ECO:0000256" key="8">
    <source>
        <dbReference type="SAM" id="SignalP"/>
    </source>
</evidence>
<dbReference type="Pfam" id="PF08376">
    <property type="entry name" value="NIT"/>
    <property type="match status" value="2"/>
</dbReference>
<evidence type="ECO:0000256" key="1">
    <source>
        <dbReference type="ARBA" id="ARBA00000085"/>
    </source>
</evidence>
<keyword evidence="12" id="KW-1185">Reference proteome</keyword>
<dbReference type="Pfam" id="PF02518">
    <property type="entry name" value="HATPase_c"/>
    <property type="match status" value="1"/>
</dbReference>
<feature type="compositionally biased region" description="Polar residues" evidence="6">
    <location>
        <begin position="171"/>
        <end position="180"/>
    </location>
</feature>
<dbReference type="SUPFAM" id="SSF55874">
    <property type="entry name" value="ATPase domain of HSP90 chaperone/DNA topoisomerase II/histidine kinase"/>
    <property type="match status" value="1"/>
</dbReference>
<evidence type="ECO:0000256" key="3">
    <source>
        <dbReference type="ARBA" id="ARBA00022553"/>
    </source>
</evidence>
<evidence type="ECO:0000256" key="6">
    <source>
        <dbReference type="SAM" id="MobiDB-lite"/>
    </source>
</evidence>
<dbReference type="InterPro" id="IPR003594">
    <property type="entry name" value="HATPase_dom"/>
</dbReference>
<feature type="region of interest" description="Disordered" evidence="6">
    <location>
        <begin position="527"/>
        <end position="641"/>
    </location>
</feature>
<feature type="region of interest" description="Disordered" evidence="6">
    <location>
        <begin position="123"/>
        <end position="219"/>
    </location>
</feature>
<feature type="domain" description="Nitrate/nitrite sensing protein" evidence="10">
    <location>
        <begin position="51"/>
        <end position="127"/>
    </location>
</feature>
<dbReference type="PANTHER" id="PTHR45436">
    <property type="entry name" value="SENSOR HISTIDINE KINASE YKOH"/>
    <property type="match status" value="1"/>
</dbReference>
<comment type="caution">
    <text evidence="11">The sequence shown here is derived from an EMBL/GenBank/DDBJ whole genome shotgun (WGS) entry which is preliminary data.</text>
</comment>
<feature type="transmembrane region" description="Helical" evidence="7">
    <location>
        <begin position="443"/>
        <end position="465"/>
    </location>
</feature>
<keyword evidence="7" id="KW-0472">Membrane</keyword>
<keyword evidence="7" id="KW-0812">Transmembrane</keyword>
<evidence type="ECO:0000256" key="7">
    <source>
        <dbReference type="SAM" id="Phobius"/>
    </source>
</evidence>
<protein>
    <recommendedName>
        <fullName evidence="2">histidine kinase</fullName>
        <ecNumber evidence="2">2.7.13.3</ecNumber>
    </recommendedName>
</protein>
<dbReference type="PANTHER" id="PTHR45436:SF5">
    <property type="entry name" value="SENSOR HISTIDINE KINASE TRCS"/>
    <property type="match status" value="1"/>
</dbReference>
<accession>A0ABT4SBT1</accession>
<feature type="chain" id="PRO_5045564597" description="histidine kinase" evidence="8">
    <location>
        <begin position="27"/>
        <end position="898"/>
    </location>
</feature>
<keyword evidence="8" id="KW-0732">Signal</keyword>
<proteinExistence type="predicted"/>
<feature type="compositionally biased region" description="Basic and acidic residues" evidence="6">
    <location>
        <begin position="592"/>
        <end position="602"/>
    </location>
</feature>
<feature type="domain" description="Nitrate/nitrite sensing protein" evidence="10">
    <location>
        <begin position="297"/>
        <end position="428"/>
    </location>
</feature>
<gene>
    <name evidence="11" type="ORF">OUY22_14715</name>
</gene>
<organism evidence="11 12">
    <name type="scientific">Nonomuraea corallina</name>
    <dbReference type="NCBI Taxonomy" id="2989783"/>
    <lineage>
        <taxon>Bacteria</taxon>
        <taxon>Bacillati</taxon>
        <taxon>Actinomycetota</taxon>
        <taxon>Actinomycetes</taxon>
        <taxon>Streptosporangiales</taxon>
        <taxon>Streptosporangiaceae</taxon>
        <taxon>Nonomuraea</taxon>
    </lineage>
</organism>
<name>A0ABT4SBT1_9ACTN</name>
<dbReference type="InterPro" id="IPR050428">
    <property type="entry name" value="TCS_sensor_his_kinase"/>
</dbReference>
<keyword evidence="3" id="KW-0597">Phosphoprotein</keyword>
<keyword evidence="7" id="KW-1133">Transmembrane helix</keyword>
<dbReference type="EMBL" id="JAPNNL010000048">
    <property type="protein sequence ID" value="MDA0634673.1"/>
    <property type="molecule type" value="Genomic_DNA"/>
</dbReference>
<keyword evidence="4" id="KW-0808">Transferase</keyword>
<evidence type="ECO:0000256" key="2">
    <source>
        <dbReference type="ARBA" id="ARBA00012438"/>
    </source>
</evidence>
<dbReference type="InterPro" id="IPR036890">
    <property type="entry name" value="HATPase_C_sf"/>
</dbReference>
<feature type="signal peptide" evidence="8">
    <location>
        <begin position="1"/>
        <end position="26"/>
    </location>
</feature>
<sequence>MRIRTRLLLVLAVPTLLLIAGMATQAASHLRARSAAAETSRQATLVLAVQNLVHALQRERTLLTALHAGDGRVRADLTTARLATDRSHAALSQLLAAPDATGVPYASVRRALARLPTLDRARTTAPALPLAPETPAVPGGPPRAQRSTYGPETPMIGPFGAPVTPAPAPGQPSTSASAGTETVRADAAGRQEARPAADGKGATGGGPATDRGPTDRGPVVRREVFQAFTDAITELTDGSLTGSPTPDGSFAGSLWPDGWPDGWPAGSLWPDGFFAGSLSPDGVLPGTPVPGPFTETAGLGDPALTRPARALEAISRAKEAAARERAVVTAAYVTGGFRPSEYVAFLEARASLADSLAAYRRVAAPAGAAELSRAQRSPQAARTARLERRALAAPPGTPLAVRPRTWLVASGAYVNALHSVQRSAGQELLARAAAVRERHTRHLMLLTGAGAVILLVMAALGTLLARSILRPLRRLTGEATALARHVAILEAEPRHPAAVGAAEPGSAHPAHLWRAYNASFRPAAASLRGRRDRDGLGHEAGRLQARGHLVSRSHRRDGERRFDSVLGAPTDSDPADTPPSSRSPHPPPQDGLDTHETPDAALRDGPGPAHEGPHGPDAGRETPDGPGAGPGPARADGGAHRGEFGQLAGALMDLHEAAVRIAASRAEIRQDAAASLEGLGMRHRDLVHRQLTFISVLQRNESDPAVLARLCELDRLTSRLRRNSESLLVLTGTRGRRRSSEPVPVDEVLRAVLAEVEDHQRVALRVAGRAYVRGPVVAEVAHMLAELLDNALCYSASDAEVNVVSRALDSECRIMISDQGVGMTAAELATANARLRGEQSFLVTPTRCLGHHVVGRLAERLGVRVSLHKSPGGGVTALVALPEELLAVRPAQLLKDSR</sequence>